<comment type="caution">
    <text evidence="1">The sequence shown here is derived from an EMBL/GenBank/DDBJ whole genome shotgun (WGS) entry which is preliminary data.</text>
</comment>
<protein>
    <submittedName>
        <fullName evidence="1">Uncharacterized protein</fullName>
    </submittedName>
</protein>
<name>A0A0F8YAJ0_9ZZZZ</name>
<reference evidence="1" key="1">
    <citation type="journal article" date="2015" name="Nature">
        <title>Complex archaea that bridge the gap between prokaryotes and eukaryotes.</title>
        <authorList>
            <person name="Spang A."/>
            <person name="Saw J.H."/>
            <person name="Jorgensen S.L."/>
            <person name="Zaremba-Niedzwiedzka K."/>
            <person name="Martijn J."/>
            <person name="Lind A.E."/>
            <person name="van Eijk R."/>
            <person name="Schleper C."/>
            <person name="Guy L."/>
            <person name="Ettema T.J."/>
        </authorList>
    </citation>
    <scope>NUCLEOTIDE SEQUENCE</scope>
</reference>
<dbReference type="AlphaFoldDB" id="A0A0F8YAJ0"/>
<gene>
    <name evidence="1" type="ORF">LCGC14_2843710</name>
</gene>
<evidence type="ECO:0000313" key="1">
    <source>
        <dbReference type="EMBL" id="KKK78422.1"/>
    </source>
</evidence>
<accession>A0A0F8YAJ0</accession>
<proteinExistence type="predicted"/>
<sequence length="35" mass="3611">HYLIKPSTVGLADNAAGLDAVIAGDWIAEAWGVSE</sequence>
<feature type="non-terminal residue" evidence="1">
    <location>
        <position position="1"/>
    </location>
</feature>
<dbReference type="EMBL" id="LAZR01054499">
    <property type="protein sequence ID" value="KKK78422.1"/>
    <property type="molecule type" value="Genomic_DNA"/>
</dbReference>
<organism evidence="1">
    <name type="scientific">marine sediment metagenome</name>
    <dbReference type="NCBI Taxonomy" id="412755"/>
    <lineage>
        <taxon>unclassified sequences</taxon>
        <taxon>metagenomes</taxon>
        <taxon>ecological metagenomes</taxon>
    </lineage>
</organism>